<dbReference type="Proteomes" id="UP000494182">
    <property type="component" value="Unassembled WGS sequence"/>
</dbReference>
<dbReference type="EMBL" id="CABVQT010000013">
    <property type="protein sequence ID" value="VWD41730.1"/>
    <property type="molecule type" value="Genomic_DNA"/>
</dbReference>
<accession>A0A6P3A5C2</accession>
<dbReference type="RefSeq" id="WP_089428390.1">
    <property type="nucleotide sequence ID" value="NZ_CABVQT010000013.1"/>
</dbReference>
<dbReference type="AlphaFoldDB" id="A0A6P3A5C2"/>
<name>A0A6P3A5C2_9BURK</name>
<sequence>MSSKEKEALLFADDTQYDDPRMRVAVNSDTEMHVSLGRHGCAQLQADGVVAFEPTLPVTDIRANILELASFAVTFEDGKRVTRGTYADGTSFVVSIDLSTGALSASGHEVITIVATGGDRSHAVLTYLPKVNQIRKKTH</sequence>
<reference evidence="1 2" key="1">
    <citation type="submission" date="2019-09" db="EMBL/GenBank/DDBJ databases">
        <authorList>
            <person name="Depoorter E."/>
        </authorList>
    </citation>
    <scope>NUCLEOTIDE SEQUENCE [LARGE SCALE GENOMIC DNA]</scope>
    <source>
        <strain evidence="1">R-71171</strain>
    </source>
</reference>
<evidence type="ECO:0000313" key="1">
    <source>
        <dbReference type="EMBL" id="VWD41730.1"/>
    </source>
</evidence>
<protein>
    <submittedName>
        <fullName evidence="1">Uncharacterized protein</fullName>
    </submittedName>
</protein>
<proteinExistence type="predicted"/>
<organism evidence="1 2">
    <name type="scientific">Burkholderia contaminans</name>
    <dbReference type="NCBI Taxonomy" id="488447"/>
    <lineage>
        <taxon>Bacteria</taxon>
        <taxon>Pseudomonadati</taxon>
        <taxon>Pseudomonadota</taxon>
        <taxon>Betaproteobacteria</taxon>
        <taxon>Burkholderiales</taxon>
        <taxon>Burkholderiaceae</taxon>
        <taxon>Burkholderia</taxon>
        <taxon>Burkholderia cepacia complex</taxon>
    </lineage>
</organism>
<gene>
    <name evidence="1" type="ORF">BCO71171_04699</name>
</gene>
<evidence type="ECO:0000313" key="2">
    <source>
        <dbReference type="Proteomes" id="UP000494182"/>
    </source>
</evidence>